<dbReference type="Proteomes" id="UP000479000">
    <property type="component" value="Unassembled WGS sequence"/>
</dbReference>
<feature type="non-terminal residue" evidence="2">
    <location>
        <position position="1"/>
    </location>
</feature>
<accession>A0A6H5GE84</accession>
<sequence length="105" mass="12118">SRPPILRGSSNINTIRPENEEDSSGRHREYVRFSGEAAVEVFSRCRPFRSRLYHAPRQRRLFARLIISRVFFYCWQLPGKTSLQLVETRGVSGRCGASTAVSFRK</sequence>
<reference evidence="2 3" key="1">
    <citation type="submission" date="2020-02" db="EMBL/GenBank/DDBJ databases">
        <authorList>
            <person name="Ferguson B K."/>
        </authorList>
    </citation>
    <scope>NUCLEOTIDE SEQUENCE [LARGE SCALE GENOMIC DNA]</scope>
</reference>
<keyword evidence="3" id="KW-1185">Reference proteome</keyword>
<proteinExistence type="predicted"/>
<evidence type="ECO:0000313" key="3">
    <source>
        <dbReference type="Proteomes" id="UP000479000"/>
    </source>
</evidence>
<gene>
    <name evidence="2" type="ORF">NTEN_LOCUS7125</name>
</gene>
<evidence type="ECO:0000313" key="2">
    <source>
        <dbReference type="EMBL" id="CAB0001338.1"/>
    </source>
</evidence>
<feature type="region of interest" description="Disordered" evidence="1">
    <location>
        <begin position="1"/>
        <end position="27"/>
    </location>
</feature>
<dbReference type="EMBL" id="CADCXU010010475">
    <property type="protein sequence ID" value="CAB0001338.1"/>
    <property type="molecule type" value="Genomic_DNA"/>
</dbReference>
<evidence type="ECO:0000256" key="1">
    <source>
        <dbReference type="SAM" id="MobiDB-lite"/>
    </source>
</evidence>
<organism evidence="2 3">
    <name type="scientific">Nesidiocoris tenuis</name>
    <dbReference type="NCBI Taxonomy" id="355587"/>
    <lineage>
        <taxon>Eukaryota</taxon>
        <taxon>Metazoa</taxon>
        <taxon>Ecdysozoa</taxon>
        <taxon>Arthropoda</taxon>
        <taxon>Hexapoda</taxon>
        <taxon>Insecta</taxon>
        <taxon>Pterygota</taxon>
        <taxon>Neoptera</taxon>
        <taxon>Paraneoptera</taxon>
        <taxon>Hemiptera</taxon>
        <taxon>Heteroptera</taxon>
        <taxon>Panheteroptera</taxon>
        <taxon>Cimicomorpha</taxon>
        <taxon>Miridae</taxon>
        <taxon>Dicyphina</taxon>
        <taxon>Nesidiocoris</taxon>
    </lineage>
</organism>
<dbReference type="AlphaFoldDB" id="A0A6H5GE84"/>
<protein>
    <submittedName>
        <fullName evidence="2">Uncharacterized protein</fullName>
    </submittedName>
</protein>
<name>A0A6H5GE84_9HEMI</name>